<dbReference type="SUPFAM" id="SSF52141">
    <property type="entry name" value="Uracil-DNA glycosylase-like"/>
    <property type="match status" value="1"/>
</dbReference>
<evidence type="ECO:0000313" key="3">
    <source>
        <dbReference type="Proteomes" id="UP000014216"/>
    </source>
</evidence>
<comment type="caution">
    <text evidence="2">The sequence shown here is derived from an EMBL/GenBank/DDBJ whole genome shotgun (WGS) entry which is preliminary data.</text>
</comment>
<proteinExistence type="predicted"/>
<accession>S0FTH0</accession>
<reference evidence="2 3" key="1">
    <citation type="journal article" date="2013" name="Genome Announc.">
        <title>Draft Genome Sequence of Desulfotignum phosphitoxidans DSM 13687 Strain FiPS-3.</title>
        <authorList>
            <person name="Poehlein A."/>
            <person name="Daniel R."/>
            <person name="Simeonova D.D."/>
        </authorList>
    </citation>
    <scope>NUCLEOTIDE SEQUENCE [LARGE SCALE GENOMIC DNA]</scope>
    <source>
        <strain evidence="2 3">DSM 13687</strain>
    </source>
</reference>
<dbReference type="AlphaFoldDB" id="S0FTH0"/>
<feature type="domain" description="Uracil-DNA glycosylase-like" evidence="1">
    <location>
        <begin position="34"/>
        <end position="216"/>
    </location>
</feature>
<dbReference type="Proteomes" id="UP000014216">
    <property type="component" value="Unassembled WGS sequence"/>
</dbReference>
<dbReference type="InterPro" id="IPR036895">
    <property type="entry name" value="Uracil-DNA_glycosylase-like_sf"/>
</dbReference>
<evidence type="ECO:0000313" key="2">
    <source>
        <dbReference type="EMBL" id="EMS78388.1"/>
    </source>
</evidence>
<dbReference type="InterPro" id="IPR005122">
    <property type="entry name" value="Uracil-DNA_glycosylase-like"/>
</dbReference>
<dbReference type="PATRIC" id="fig|1286635.3.peg.3515"/>
<gene>
    <name evidence="2" type="ORF">Dpo_8c00550</name>
</gene>
<protein>
    <submittedName>
        <fullName evidence="2">Uracil-DNA glycosylase superfamily protein</fullName>
    </submittedName>
</protein>
<keyword evidence="3" id="KW-1185">Reference proteome</keyword>
<name>S0FTH0_9BACT</name>
<dbReference type="Pfam" id="PF03167">
    <property type="entry name" value="UDG"/>
    <property type="match status" value="1"/>
</dbReference>
<evidence type="ECO:0000259" key="1">
    <source>
        <dbReference type="Pfam" id="PF03167"/>
    </source>
</evidence>
<organism evidence="2 3">
    <name type="scientific">Desulfotignum phosphitoxidans DSM 13687</name>
    <dbReference type="NCBI Taxonomy" id="1286635"/>
    <lineage>
        <taxon>Bacteria</taxon>
        <taxon>Pseudomonadati</taxon>
        <taxon>Thermodesulfobacteriota</taxon>
        <taxon>Desulfobacteria</taxon>
        <taxon>Desulfobacterales</taxon>
        <taxon>Desulfobacteraceae</taxon>
        <taxon>Desulfotignum</taxon>
    </lineage>
</organism>
<dbReference type="EMBL" id="APJX01000008">
    <property type="protein sequence ID" value="EMS78388.1"/>
    <property type="molecule type" value="Genomic_DNA"/>
</dbReference>
<dbReference type="Gene3D" id="3.40.470.10">
    <property type="entry name" value="Uracil-DNA glycosylase-like domain"/>
    <property type="match status" value="1"/>
</dbReference>
<sequence length="249" mass="27353">MLADGVPNDVTSIPSEFILHRDGAITVVWAPCDHINCEARIAIIGLTPGWQQAKIVYKSAQKALKDGRSYSDACERAKGQAAFAGTMRRNLVLMLDEIGVAQFLGIDSTVNLFGSPHPDLHTTSALRYPVFHNDKNYKGHAPDPLKNDYLRTMTETLLIEELMALSPALIVPLGKAANKCVQHALSICQANIFLLDNFPHPSGANAHRVRQFNDQKKTLTKMVNTWEKSFSLLQGTPKSAPPLSSLLKP</sequence>